<dbReference type="Gene3D" id="2.60.40.10">
    <property type="entry name" value="Immunoglobulins"/>
    <property type="match status" value="2"/>
</dbReference>
<proteinExistence type="predicted"/>
<dbReference type="SMART" id="SM00408">
    <property type="entry name" value="IGc2"/>
    <property type="match status" value="2"/>
</dbReference>
<dbReference type="Pfam" id="PF13927">
    <property type="entry name" value="Ig_3"/>
    <property type="match status" value="2"/>
</dbReference>
<dbReference type="PANTHER" id="PTHR10075:SF100">
    <property type="entry name" value="FASCICLIN-2"/>
    <property type="match status" value="1"/>
</dbReference>
<feature type="domain" description="Ig-like" evidence="3">
    <location>
        <begin position="121"/>
        <end position="188"/>
    </location>
</feature>
<dbReference type="OrthoDB" id="6362922at2759"/>
<dbReference type="GO" id="GO:0007411">
    <property type="term" value="P:axon guidance"/>
    <property type="evidence" value="ECO:0007669"/>
    <property type="project" value="TreeGrafter"/>
</dbReference>
<dbReference type="SMART" id="SM00409">
    <property type="entry name" value="IG"/>
    <property type="match status" value="1"/>
</dbReference>
<dbReference type="AlphaFoldDB" id="A0A3R7PX94"/>
<reference evidence="4 5" key="2">
    <citation type="submission" date="2019-01" db="EMBL/GenBank/DDBJ databases">
        <title>The decoding of complex shrimp genome reveals the adaptation for benthos swimmer, frequently molting mechanism and breeding impact on genome.</title>
        <authorList>
            <person name="Sun Y."/>
            <person name="Gao Y."/>
            <person name="Yu Y."/>
        </authorList>
    </citation>
    <scope>NUCLEOTIDE SEQUENCE [LARGE SCALE GENOMIC DNA]</scope>
    <source>
        <tissue evidence="4">Muscle</tissue>
    </source>
</reference>
<keyword evidence="5" id="KW-1185">Reference proteome</keyword>
<dbReference type="InterPro" id="IPR036179">
    <property type="entry name" value="Ig-like_dom_sf"/>
</dbReference>
<dbReference type="InterPro" id="IPR013783">
    <property type="entry name" value="Ig-like_fold"/>
</dbReference>
<reference evidence="4 5" key="1">
    <citation type="submission" date="2018-04" db="EMBL/GenBank/DDBJ databases">
        <authorList>
            <person name="Zhang X."/>
            <person name="Yuan J."/>
            <person name="Li F."/>
            <person name="Xiang J."/>
        </authorList>
    </citation>
    <scope>NUCLEOTIDE SEQUENCE [LARGE SCALE GENOMIC DNA]</scope>
    <source>
        <tissue evidence="4">Muscle</tissue>
    </source>
</reference>
<dbReference type="GO" id="GO:0070593">
    <property type="term" value="P:dendrite self-avoidance"/>
    <property type="evidence" value="ECO:0007669"/>
    <property type="project" value="TreeGrafter"/>
</dbReference>
<dbReference type="InterPro" id="IPR007110">
    <property type="entry name" value="Ig-like_dom"/>
</dbReference>
<dbReference type="InterPro" id="IPR003599">
    <property type="entry name" value="Ig_sub"/>
</dbReference>
<evidence type="ECO:0000313" key="4">
    <source>
        <dbReference type="EMBL" id="ROT80009.1"/>
    </source>
</evidence>
<comment type="caution">
    <text evidence="4">The sequence shown here is derived from an EMBL/GenBank/DDBJ whole genome shotgun (WGS) entry which is preliminary data.</text>
</comment>
<accession>A0A3R7PX94</accession>
<dbReference type="GO" id="GO:0030424">
    <property type="term" value="C:axon"/>
    <property type="evidence" value="ECO:0007669"/>
    <property type="project" value="TreeGrafter"/>
</dbReference>
<name>A0A3R7PX94_PENVA</name>
<feature type="domain" description="Ig-like" evidence="3">
    <location>
        <begin position="33"/>
        <end position="114"/>
    </location>
</feature>
<dbReference type="PANTHER" id="PTHR10075">
    <property type="entry name" value="BASIGIN RELATED"/>
    <property type="match status" value="1"/>
</dbReference>
<dbReference type="EMBL" id="QCYY01001167">
    <property type="protein sequence ID" value="ROT80009.1"/>
    <property type="molecule type" value="Genomic_DNA"/>
</dbReference>
<dbReference type="GO" id="GO:0007156">
    <property type="term" value="P:homophilic cell adhesion via plasma membrane adhesion molecules"/>
    <property type="evidence" value="ECO:0007669"/>
    <property type="project" value="TreeGrafter"/>
</dbReference>
<keyword evidence="2" id="KW-0393">Immunoglobulin domain</keyword>
<protein>
    <submittedName>
        <fullName evidence="4">Putative hemicentin-1-like</fullName>
    </submittedName>
</protein>
<dbReference type="InterPro" id="IPR003598">
    <property type="entry name" value="Ig_sub2"/>
</dbReference>
<evidence type="ECO:0000259" key="3">
    <source>
        <dbReference type="PROSITE" id="PS50835"/>
    </source>
</evidence>
<gene>
    <name evidence="4" type="ORF">C7M84_001281</name>
</gene>
<organism evidence="4 5">
    <name type="scientific">Penaeus vannamei</name>
    <name type="common">Whiteleg shrimp</name>
    <name type="synonym">Litopenaeus vannamei</name>
    <dbReference type="NCBI Taxonomy" id="6689"/>
    <lineage>
        <taxon>Eukaryota</taxon>
        <taxon>Metazoa</taxon>
        <taxon>Ecdysozoa</taxon>
        <taxon>Arthropoda</taxon>
        <taxon>Crustacea</taxon>
        <taxon>Multicrustacea</taxon>
        <taxon>Malacostraca</taxon>
        <taxon>Eumalacostraca</taxon>
        <taxon>Eucarida</taxon>
        <taxon>Decapoda</taxon>
        <taxon>Dendrobranchiata</taxon>
        <taxon>Penaeoidea</taxon>
        <taxon>Penaeidae</taxon>
        <taxon>Penaeus</taxon>
    </lineage>
</organism>
<dbReference type="PROSITE" id="PS50835">
    <property type="entry name" value="IG_LIKE"/>
    <property type="match status" value="2"/>
</dbReference>
<dbReference type="Proteomes" id="UP000283509">
    <property type="component" value="Unassembled WGS sequence"/>
</dbReference>
<dbReference type="FunFam" id="2.60.40.10:FF:000032">
    <property type="entry name" value="palladin isoform X1"/>
    <property type="match status" value="1"/>
</dbReference>
<keyword evidence="1" id="KW-1015">Disulfide bond</keyword>
<evidence type="ECO:0000256" key="2">
    <source>
        <dbReference type="ARBA" id="ARBA00023319"/>
    </source>
</evidence>
<evidence type="ECO:0000256" key="1">
    <source>
        <dbReference type="ARBA" id="ARBA00023157"/>
    </source>
</evidence>
<dbReference type="GO" id="GO:0005886">
    <property type="term" value="C:plasma membrane"/>
    <property type="evidence" value="ECO:0007669"/>
    <property type="project" value="TreeGrafter"/>
</dbReference>
<sequence>MLMASDTGLYICLVTNAAGRLYREVAVVVQVPPRFSVLPRTQQVTRGDRFELDCEAVGTPVPTIRWLLNGTQVAGVGQSRGGRGVLVVEKAAKTDEGTYTCIAENAAGHRKAVAGVRVKVPPVIMYAPEEMTVLELNAVTLTCVAEGDPAPATTWTKEGHSVHSSDRVHLMDNGSLVRIRIFALGGIS</sequence>
<dbReference type="GO" id="GO:0098632">
    <property type="term" value="F:cell-cell adhesion mediator activity"/>
    <property type="evidence" value="ECO:0007669"/>
    <property type="project" value="TreeGrafter"/>
</dbReference>
<evidence type="ECO:0000313" key="5">
    <source>
        <dbReference type="Proteomes" id="UP000283509"/>
    </source>
</evidence>
<dbReference type="SUPFAM" id="SSF48726">
    <property type="entry name" value="Immunoglobulin"/>
    <property type="match status" value="3"/>
</dbReference>